<feature type="transmembrane region" description="Helical" evidence="3">
    <location>
        <begin position="26"/>
        <end position="45"/>
    </location>
</feature>
<gene>
    <name evidence="7" type="ORF">GCM10007933_00910</name>
</gene>
<dbReference type="Pfam" id="PF25989">
    <property type="entry name" value="YknX_C"/>
    <property type="match status" value="1"/>
</dbReference>
<dbReference type="Pfam" id="PF25917">
    <property type="entry name" value="BSH_RND"/>
    <property type="match status" value="1"/>
</dbReference>
<sequence length="400" mass="42087">MSETDLSRLRIDRQATRPPRRLSKRWVLGGLAIVLAGGLAVFGRMNAPVDVETVTVGEAWPYQGVTLLNATGYVVAQRKAAVGSKATGRLEWLGVREGSVVKAGELIARLEQRDVSAQLQQADANVGVARANIGQARAELRDAELALGRARDLKARNFIAQAQVDQAEARALKARAALGSAQAAERAAEAGRLAASVAVGQTEIRAPFDGVVLVKNANVGDLITNLSAAADSKGAVVSMADMSTLEVEADVSESNIARIKPGQPCEIQLDAFPELRFRGEVSRLVPTVDRTKASVMTKIRFLDPDPRVLPEMSAKVAFLAEPLSPEQRKARTAVHGEAVVQAEGGAAVFRVAGGVATRVPVTTGAKIGDLVEVSGVKPGERLVLRPPASLRDGAAVSVGK</sequence>
<dbReference type="Gene3D" id="1.10.287.470">
    <property type="entry name" value="Helix hairpin bin"/>
    <property type="match status" value="1"/>
</dbReference>
<protein>
    <submittedName>
        <fullName evidence="7">Hemolysin secretion protein D</fullName>
    </submittedName>
</protein>
<comment type="similarity">
    <text evidence="1">Belongs to the membrane fusion protein (MFP) (TC 8.A.1) family.</text>
</comment>
<reference evidence="8" key="1">
    <citation type="journal article" date="2019" name="Int. J. Syst. Evol. Microbiol.">
        <title>The Global Catalogue of Microorganisms (GCM) 10K type strain sequencing project: providing services to taxonomists for standard genome sequencing and annotation.</title>
        <authorList>
            <consortium name="The Broad Institute Genomics Platform"/>
            <consortium name="The Broad Institute Genome Sequencing Center for Infectious Disease"/>
            <person name="Wu L."/>
            <person name="Ma J."/>
        </authorList>
    </citation>
    <scope>NUCLEOTIDE SEQUENCE [LARGE SCALE GENOMIC DNA]</scope>
    <source>
        <strain evidence="8">NBRC 102407</strain>
    </source>
</reference>
<keyword evidence="3" id="KW-0812">Transmembrane</keyword>
<dbReference type="Proteomes" id="UP001157167">
    <property type="component" value="Unassembled WGS sequence"/>
</dbReference>
<organism evidence="7 8">
    <name type="scientific">Zoogloea oryzae</name>
    <dbReference type="NCBI Taxonomy" id="310767"/>
    <lineage>
        <taxon>Bacteria</taxon>
        <taxon>Pseudomonadati</taxon>
        <taxon>Pseudomonadota</taxon>
        <taxon>Betaproteobacteria</taxon>
        <taxon>Rhodocyclales</taxon>
        <taxon>Zoogloeaceae</taxon>
        <taxon>Zoogloea</taxon>
    </lineage>
</organism>
<dbReference type="InterPro" id="IPR058637">
    <property type="entry name" value="YknX-like_C"/>
</dbReference>
<feature type="domain" description="Multidrug resistance protein MdtA-like barrel-sandwich hybrid" evidence="4">
    <location>
        <begin position="78"/>
        <end position="227"/>
    </location>
</feature>
<dbReference type="RefSeq" id="WP_284186250.1">
    <property type="nucleotide sequence ID" value="NZ_BSPX01000001.1"/>
</dbReference>
<dbReference type="PANTHER" id="PTHR30469">
    <property type="entry name" value="MULTIDRUG RESISTANCE PROTEIN MDTA"/>
    <property type="match status" value="1"/>
</dbReference>
<dbReference type="Gene3D" id="2.40.50.100">
    <property type="match status" value="1"/>
</dbReference>
<dbReference type="NCBIfam" id="TIGR01730">
    <property type="entry name" value="RND_mfp"/>
    <property type="match status" value="1"/>
</dbReference>
<evidence type="ECO:0000259" key="5">
    <source>
        <dbReference type="Pfam" id="PF25954"/>
    </source>
</evidence>
<evidence type="ECO:0000313" key="8">
    <source>
        <dbReference type="Proteomes" id="UP001157167"/>
    </source>
</evidence>
<dbReference type="InterPro" id="IPR058625">
    <property type="entry name" value="MdtA-like_BSH"/>
</dbReference>
<dbReference type="InterPro" id="IPR006143">
    <property type="entry name" value="RND_pump_MFP"/>
</dbReference>
<dbReference type="Gene3D" id="2.40.420.20">
    <property type="match status" value="1"/>
</dbReference>
<dbReference type="SUPFAM" id="SSF111369">
    <property type="entry name" value="HlyD-like secretion proteins"/>
    <property type="match status" value="1"/>
</dbReference>
<feature type="domain" description="YknX-like C-terminal permuted SH3-like" evidence="6">
    <location>
        <begin position="337"/>
        <end position="398"/>
    </location>
</feature>
<name>A0ABQ6F702_9RHOO</name>
<evidence type="ECO:0000259" key="6">
    <source>
        <dbReference type="Pfam" id="PF25989"/>
    </source>
</evidence>
<dbReference type="Gene3D" id="2.40.30.170">
    <property type="match status" value="1"/>
</dbReference>
<keyword evidence="3" id="KW-1133">Transmembrane helix</keyword>
<proteinExistence type="inferred from homology"/>
<evidence type="ECO:0000256" key="2">
    <source>
        <dbReference type="SAM" id="Coils"/>
    </source>
</evidence>
<dbReference type="InterPro" id="IPR058792">
    <property type="entry name" value="Beta-barrel_RND_2"/>
</dbReference>
<keyword evidence="3" id="KW-0472">Membrane</keyword>
<evidence type="ECO:0000256" key="1">
    <source>
        <dbReference type="ARBA" id="ARBA00009477"/>
    </source>
</evidence>
<comment type="caution">
    <text evidence="7">The sequence shown here is derived from an EMBL/GenBank/DDBJ whole genome shotgun (WGS) entry which is preliminary data.</text>
</comment>
<dbReference type="PANTHER" id="PTHR30469:SF38">
    <property type="entry name" value="HLYD FAMILY SECRETION PROTEIN"/>
    <property type="match status" value="1"/>
</dbReference>
<dbReference type="EMBL" id="BSPX01000001">
    <property type="protein sequence ID" value="GLT20640.1"/>
    <property type="molecule type" value="Genomic_DNA"/>
</dbReference>
<dbReference type="Pfam" id="PF25954">
    <property type="entry name" value="Beta-barrel_RND_2"/>
    <property type="match status" value="1"/>
</dbReference>
<evidence type="ECO:0000313" key="7">
    <source>
        <dbReference type="EMBL" id="GLT20640.1"/>
    </source>
</evidence>
<evidence type="ECO:0000256" key="3">
    <source>
        <dbReference type="SAM" id="Phobius"/>
    </source>
</evidence>
<keyword evidence="2" id="KW-0175">Coiled coil</keyword>
<accession>A0ABQ6F702</accession>
<keyword evidence="8" id="KW-1185">Reference proteome</keyword>
<feature type="coiled-coil region" evidence="2">
    <location>
        <begin position="133"/>
        <end position="170"/>
    </location>
</feature>
<evidence type="ECO:0000259" key="4">
    <source>
        <dbReference type="Pfam" id="PF25917"/>
    </source>
</evidence>
<feature type="domain" description="CusB-like beta-barrel" evidence="5">
    <location>
        <begin position="247"/>
        <end position="320"/>
    </location>
</feature>